<feature type="region of interest" description="Disordered" evidence="1">
    <location>
        <begin position="79"/>
        <end position="101"/>
    </location>
</feature>
<keyword evidence="2" id="KW-0812">Transmembrane</keyword>
<organism evidence="3 4">
    <name type="scientific">Actinokineospora xionganensis</name>
    <dbReference type="NCBI Taxonomy" id="2684470"/>
    <lineage>
        <taxon>Bacteria</taxon>
        <taxon>Bacillati</taxon>
        <taxon>Actinomycetota</taxon>
        <taxon>Actinomycetes</taxon>
        <taxon>Pseudonocardiales</taxon>
        <taxon>Pseudonocardiaceae</taxon>
        <taxon>Actinokineospora</taxon>
    </lineage>
</organism>
<name>A0ABR7LFX3_9PSEU</name>
<dbReference type="Pfam" id="PF19950">
    <property type="entry name" value="DUF6412"/>
    <property type="match status" value="1"/>
</dbReference>
<accession>A0ABR7LFX3</accession>
<proteinExistence type="predicted"/>
<dbReference type="RefSeq" id="WP_187224702.1">
    <property type="nucleotide sequence ID" value="NZ_JABVED010000036.1"/>
</dbReference>
<reference evidence="3 4" key="1">
    <citation type="submission" date="2020-06" db="EMBL/GenBank/DDBJ databases">
        <title>Actinokineospora xiongansis sp. nov., isolated from soil of Baiyangdian.</title>
        <authorList>
            <person name="Zhang X."/>
        </authorList>
    </citation>
    <scope>NUCLEOTIDE SEQUENCE [LARGE SCALE GENOMIC DNA]</scope>
    <source>
        <strain evidence="3 4">HBU206404</strain>
    </source>
</reference>
<sequence length="101" mass="10277">MGSGSGVGVRLRFVVALVLPALFLALPTVGNLNPLALAAGLAVALIACVLHIRVEPDAAPAHVRAVSLREHARLANVLRLRDPGTPGRARPRAPSPGSAAA</sequence>
<protein>
    <recommendedName>
        <fullName evidence="5">DUF58 domain-containing protein</fullName>
    </recommendedName>
</protein>
<dbReference type="EMBL" id="JABVED010000036">
    <property type="protein sequence ID" value="MBC6451633.1"/>
    <property type="molecule type" value="Genomic_DNA"/>
</dbReference>
<feature type="transmembrane region" description="Helical" evidence="2">
    <location>
        <begin position="35"/>
        <end position="54"/>
    </location>
</feature>
<keyword evidence="4" id="KW-1185">Reference proteome</keyword>
<evidence type="ECO:0000256" key="1">
    <source>
        <dbReference type="SAM" id="MobiDB-lite"/>
    </source>
</evidence>
<evidence type="ECO:0008006" key="5">
    <source>
        <dbReference type="Google" id="ProtNLM"/>
    </source>
</evidence>
<keyword evidence="2" id="KW-1133">Transmembrane helix</keyword>
<feature type="transmembrane region" description="Helical" evidence="2">
    <location>
        <begin position="12"/>
        <end position="29"/>
    </location>
</feature>
<dbReference type="Proteomes" id="UP000734823">
    <property type="component" value="Unassembled WGS sequence"/>
</dbReference>
<evidence type="ECO:0000313" key="3">
    <source>
        <dbReference type="EMBL" id="MBC6451633.1"/>
    </source>
</evidence>
<comment type="caution">
    <text evidence="3">The sequence shown here is derived from an EMBL/GenBank/DDBJ whole genome shotgun (WGS) entry which is preliminary data.</text>
</comment>
<keyword evidence="2" id="KW-0472">Membrane</keyword>
<evidence type="ECO:0000256" key="2">
    <source>
        <dbReference type="SAM" id="Phobius"/>
    </source>
</evidence>
<dbReference type="InterPro" id="IPR045635">
    <property type="entry name" value="DUF6412"/>
</dbReference>
<gene>
    <name evidence="3" type="ORF">GPZ80_31260</name>
</gene>
<evidence type="ECO:0000313" key="4">
    <source>
        <dbReference type="Proteomes" id="UP000734823"/>
    </source>
</evidence>